<dbReference type="InterPro" id="IPR004358">
    <property type="entry name" value="Sig_transdc_His_kin-like_C"/>
</dbReference>
<evidence type="ECO:0000256" key="2">
    <source>
        <dbReference type="ARBA" id="ARBA00004236"/>
    </source>
</evidence>
<dbReference type="Pfam" id="PF02518">
    <property type="entry name" value="HATPase_c"/>
    <property type="match status" value="1"/>
</dbReference>
<evidence type="ECO:0000259" key="12">
    <source>
        <dbReference type="PROSITE" id="PS50109"/>
    </source>
</evidence>
<dbReference type="Pfam" id="PF00512">
    <property type="entry name" value="HisKA"/>
    <property type="match status" value="1"/>
</dbReference>
<keyword evidence="6 11" id="KW-0812">Transmembrane</keyword>
<dbReference type="SUPFAM" id="SSF47384">
    <property type="entry name" value="Homodimeric domain of signal transducing histidine kinase"/>
    <property type="match status" value="1"/>
</dbReference>
<evidence type="ECO:0000259" key="13">
    <source>
        <dbReference type="PROSITE" id="PS50885"/>
    </source>
</evidence>
<feature type="domain" description="HAMP" evidence="13">
    <location>
        <begin position="182"/>
        <end position="240"/>
    </location>
</feature>
<keyword evidence="9" id="KW-0902">Two-component regulatory system</keyword>
<keyword evidence="7 14" id="KW-0418">Kinase</keyword>
<dbReference type="CDD" id="cd00082">
    <property type="entry name" value="HisKA"/>
    <property type="match status" value="1"/>
</dbReference>
<dbReference type="PROSITE" id="PS50109">
    <property type="entry name" value="HIS_KIN"/>
    <property type="match status" value="1"/>
</dbReference>
<dbReference type="EC" id="2.7.13.3" evidence="3"/>
<reference evidence="14 15" key="1">
    <citation type="journal article" date="2019" name="Int. J. Syst. Evol. Microbiol.">
        <title>The Global Catalogue of Microorganisms (GCM) 10K type strain sequencing project: providing services to taxonomists for standard genome sequencing and annotation.</title>
        <authorList>
            <consortium name="The Broad Institute Genomics Platform"/>
            <consortium name="The Broad Institute Genome Sequencing Center for Infectious Disease"/>
            <person name="Wu L."/>
            <person name="Ma J."/>
        </authorList>
    </citation>
    <scope>NUCLEOTIDE SEQUENCE [LARGE SCALE GENOMIC DNA]</scope>
    <source>
        <strain evidence="14 15">JCM 10696</strain>
    </source>
</reference>
<dbReference type="InterPro" id="IPR036097">
    <property type="entry name" value="HisK_dim/P_sf"/>
</dbReference>
<dbReference type="InterPro" id="IPR036890">
    <property type="entry name" value="HATPase_C_sf"/>
</dbReference>
<dbReference type="EMBL" id="BAAAHH010000005">
    <property type="protein sequence ID" value="GAA0944597.1"/>
    <property type="molecule type" value="Genomic_DNA"/>
</dbReference>
<gene>
    <name evidence="14" type="ORF">GCM10009550_17650</name>
</gene>
<evidence type="ECO:0000256" key="8">
    <source>
        <dbReference type="ARBA" id="ARBA00022989"/>
    </source>
</evidence>
<feature type="domain" description="Histidine kinase" evidence="12">
    <location>
        <begin position="248"/>
        <end position="453"/>
    </location>
</feature>
<evidence type="ECO:0000256" key="10">
    <source>
        <dbReference type="ARBA" id="ARBA00023136"/>
    </source>
</evidence>
<accession>A0ABN1QM87</accession>
<evidence type="ECO:0000256" key="7">
    <source>
        <dbReference type="ARBA" id="ARBA00022777"/>
    </source>
</evidence>
<dbReference type="InterPro" id="IPR003660">
    <property type="entry name" value="HAMP_dom"/>
</dbReference>
<dbReference type="Gene3D" id="1.10.287.130">
    <property type="match status" value="1"/>
</dbReference>
<evidence type="ECO:0000313" key="14">
    <source>
        <dbReference type="EMBL" id="GAA0944597.1"/>
    </source>
</evidence>
<evidence type="ECO:0000256" key="5">
    <source>
        <dbReference type="ARBA" id="ARBA00022679"/>
    </source>
</evidence>
<protein>
    <recommendedName>
        <fullName evidence="3">histidine kinase</fullName>
        <ecNumber evidence="3">2.7.13.3</ecNumber>
    </recommendedName>
</protein>
<comment type="catalytic activity">
    <reaction evidence="1">
        <text>ATP + protein L-histidine = ADP + protein N-phospho-L-histidine.</text>
        <dbReference type="EC" id="2.7.13.3"/>
    </reaction>
</comment>
<keyword evidence="10 11" id="KW-0472">Membrane</keyword>
<dbReference type="SUPFAM" id="SSF55874">
    <property type="entry name" value="ATPase domain of HSP90 chaperone/DNA topoisomerase II/histidine kinase"/>
    <property type="match status" value="1"/>
</dbReference>
<feature type="transmembrane region" description="Helical" evidence="11">
    <location>
        <begin position="12"/>
        <end position="35"/>
    </location>
</feature>
<evidence type="ECO:0000256" key="3">
    <source>
        <dbReference type="ARBA" id="ARBA00012438"/>
    </source>
</evidence>
<comment type="caution">
    <text evidence="14">The sequence shown here is derived from an EMBL/GenBank/DDBJ whole genome shotgun (WGS) entry which is preliminary data.</text>
</comment>
<evidence type="ECO:0000256" key="1">
    <source>
        <dbReference type="ARBA" id="ARBA00000085"/>
    </source>
</evidence>
<evidence type="ECO:0000313" key="15">
    <source>
        <dbReference type="Proteomes" id="UP001500665"/>
    </source>
</evidence>
<name>A0ABN1QM87_9ACTN</name>
<dbReference type="GO" id="GO:0016301">
    <property type="term" value="F:kinase activity"/>
    <property type="evidence" value="ECO:0007669"/>
    <property type="project" value="UniProtKB-KW"/>
</dbReference>
<dbReference type="InterPro" id="IPR003594">
    <property type="entry name" value="HATPase_dom"/>
</dbReference>
<dbReference type="Proteomes" id="UP001500665">
    <property type="component" value="Unassembled WGS sequence"/>
</dbReference>
<dbReference type="PANTHER" id="PTHR45436:SF5">
    <property type="entry name" value="SENSOR HISTIDINE KINASE TRCS"/>
    <property type="match status" value="1"/>
</dbReference>
<evidence type="ECO:0000256" key="4">
    <source>
        <dbReference type="ARBA" id="ARBA00022553"/>
    </source>
</evidence>
<feature type="transmembrane region" description="Helical" evidence="11">
    <location>
        <begin position="158"/>
        <end position="178"/>
    </location>
</feature>
<keyword evidence="5" id="KW-0808">Transferase</keyword>
<dbReference type="Gene3D" id="3.30.565.10">
    <property type="entry name" value="Histidine kinase-like ATPase, C-terminal domain"/>
    <property type="match status" value="1"/>
</dbReference>
<dbReference type="PANTHER" id="PTHR45436">
    <property type="entry name" value="SENSOR HISTIDINE KINASE YKOH"/>
    <property type="match status" value="1"/>
</dbReference>
<organism evidence="14 15">
    <name type="scientific">Actinocorallia libanotica</name>
    <dbReference type="NCBI Taxonomy" id="46162"/>
    <lineage>
        <taxon>Bacteria</taxon>
        <taxon>Bacillati</taxon>
        <taxon>Actinomycetota</taxon>
        <taxon>Actinomycetes</taxon>
        <taxon>Streptosporangiales</taxon>
        <taxon>Thermomonosporaceae</taxon>
        <taxon>Actinocorallia</taxon>
    </lineage>
</organism>
<keyword evidence="15" id="KW-1185">Reference proteome</keyword>
<keyword evidence="8 11" id="KW-1133">Transmembrane helix</keyword>
<dbReference type="InterPro" id="IPR003661">
    <property type="entry name" value="HisK_dim/P_dom"/>
</dbReference>
<proteinExistence type="predicted"/>
<evidence type="ECO:0000256" key="9">
    <source>
        <dbReference type="ARBA" id="ARBA00023012"/>
    </source>
</evidence>
<dbReference type="SMART" id="SM00388">
    <property type="entry name" value="HisKA"/>
    <property type="match status" value="1"/>
</dbReference>
<dbReference type="InterPro" id="IPR050428">
    <property type="entry name" value="TCS_sensor_his_kinase"/>
</dbReference>
<evidence type="ECO:0000256" key="6">
    <source>
        <dbReference type="ARBA" id="ARBA00022692"/>
    </source>
</evidence>
<evidence type="ECO:0000256" key="11">
    <source>
        <dbReference type="SAM" id="Phobius"/>
    </source>
</evidence>
<dbReference type="SMART" id="SM00387">
    <property type="entry name" value="HATPase_c"/>
    <property type="match status" value="1"/>
</dbReference>
<dbReference type="InterPro" id="IPR005467">
    <property type="entry name" value="His_kinase_dom"/>
</dbReference>
<comment type="subcellular location">
    <subcellularLocation>
        <location evidence="2">Cell membrane</location>
    </subcellularLocation>
</comment>
<dbReference type="PROSITE" id="PS50885">
    <property type="entry name" value="HAMP"/>
    <property type="match status" value="1"/>
</dbReference>
<dbReference type="PRINTS" id="PR00344">
    <property type="entry name" value="BCTRLSENSOR"/>
</dbReference>
<keyword evidence="4" id="KW-0597">Phosphoprotein</keyword>
<sequence>MVFQGWSIRTRLTVIATSVMTFLTLGTSVLALMAIRTQATNYQIERTTTAALRIVRDIKRDVLPQQIRRDDELAWLHGIQVVDARGRAVAGTGNLGSATRISTLVPPEESTRAGRIECALPAFPDCAIIVVFRVYEPEGDWFVYAFAPVIPWYVDMRFFLLLMSACGLLIGLTAIGTARTVSRALKPVNDIRREAMRIGLMATGGDVSGRRIALPRHDDELRALAVSANEALDRLDESLRKEKEFTSNASHDLRAPITAMRAELDEAMMYPDEADWPVTAEKLSGSLDRLQALVDDLLQLARLDAGASARGKRVDLAELVRTEIARRPEDPRITVEAAPAEVYCHVLHLTRLVNNLLDNAQRHAEKTIDVRVRAEGDRAVLEVYNDGDRIPPPMREAVFDRFTRLDASRNKDTGGTGLGLAIVREIAHSHRGDVRVADSPEGARFIVRLPLAR</sequence>